<proteinExistence type="predicted"/>
<dbReference type="Gene3D" id="1.10.10.60">
    <property type="entry name" value="Homeodomain-like"/>
    <property type="match status" value="1"/>
</dbReference>
<evidence type="ECO:0000313" key="4">
    <source>
        <dbReference type="EMBL" id="MCR2807636.1"/>
    </source>
</evidence>
<dbReference type="PANTHER" id="PTHR30055:SF226">
    <property type="entry name" value="HTH-TYPE TRANSCRIPTIONAL REGULATOR PKSA"/>
    <property type="match status" value="1"/>
</dbReference>
<dbReference type="EMBL" id="JANIPJ010000030">
    <property type="protein sequence ID" value="MCR2807636.1"/>
    <property type="molecule type" value="Genomic_DNA"/>
</dbReference>
<dbReference type="GO" id="GO:0000976">
    <property type="term" value="F:transcription cis-regulatory region binding"/>
    <property type="evidence" value="ECO:0007669"/>
    <property type="project" value="TreeGrafter"/>
</dbReference>
<keyword evidence="5" id="KW-1185">Reference proteome</keyword>
<gene>
    <name evidence="4" type="ORF">NQZ67_27475</name>
</gene>
<dbReference type="PRINTS" id="PR00455">
    <property type="entry name" value="HTHTETR"/>
</dbReference>
<feature type="DNA-binding region" description="H-T-H motif" evidence="2">
    <location>
        <begin position="33"/>
        <end position="52"/>
    </location>
</feature>
<dbReference type="InterPro" id="IPR036271">
    <property type="entry name" value="Tet_transcr_reg_TetR-rel_C_sf"/>
</dbReference>
<dbReference type="SUPFAM" id="SSF46689">
    <property type="entry name" value="Homeodomain-like"/>
    <property type="match status" value="1"/>
</dbReference>
<dbReference type="InterPro" id="IPR050109">
    <property type="entry name" value="HTH-type_TetR-like_transc_reg"/>
</dbReference>
<dbReference type="AlphaFoldDB" id="A0A9X2SBW3"/>
<evidence type="ECO:0000259" key="3">
    <source>
        <dbReference type="PROSITE" id="PS50977"/>
    </source>
</evidence>
<dbReference type="InterPro" id="IPR001647">
    <property type="entry name" value="HTH_TetR"/>
</dbReference>
<dbReference type="PANTHER" id="PTHR30055">
    <property type="entry name" value="HTH-TYPE TRANSCRIPTIONAL REGULATOR RUTR"/>
    <property type="match status" value="1"/>
</dbReference>
<dbReference type="Gene3D" id="1.10.357.10">
    <property type="entry name" value="Tetracycline Repressor, domain 2"/>
    <property type="match status" value="1"/>
</dbReference>
<comment type="caution">
    <text evidence="4">The sequence shown here is derived from an EMBL/GenBank/DDBJ whole genome shotgun (WGS) entry which is preliminary data.</text>
</comment>
<protein>
    <submittedName>
        <fullName evidence="4">TetR/AcrR family transcriptional regulator</fullName>
    </submittedName>
</protein>
<keyword evidence="1 2" id="KW-0238">DNA-binding</keyword>
<dbReference type="GO" id="GO:0003700">
    <property type="term" value="F:DNA-binding transcription factor activity"/>
    <property type="evidence" value="ECO:0007669"/>
    <property type="project" value="TreeGrafter"/>
</dbReference>
<sequence>MFDKFLSIEQEKRERVINAALKEFAHKKYPAASTNEIAKQAGISKGLLFHYFSSKKDLYLYLYDHAVVFLRDEVAAKVDAEERDLFAKLRQLSVLKMGIYSVHPDLFDFLKTAFFEESPDVKSELAERNKQIVASEYYRLFADIDMTKFRAGIDPARALNVILWSMEGFGEQEREKHKRNGGEFDVDQLLEEFDRYMELFKLSFYKQ</sequence>
<dbReference type="Proteomes" id="UP001141950">
    <property type="component" value="Unassembled WGS sequence"/>
</dbReference>
<dbReference type="PROSITE" id="PS50977">
    <property type="entry name" value="HTH_TETR_2"/>
    <property type="match status" value="1"/>
</dbReference>
<feature type="domain" description="HTH tetR-type" evidence="3">
    <location>
        <begin position="10"/>
        <end position="70"/>
    </location>
</feature>
<dbReference type="SUPFAM" id="SSF48498">
    <property type="entry name" value="Tetracyclin repressor-like, C-terminal domain"/>
    <property type="match status" value="1"/>
</dbReference>
<dbReference type="Pfam" id="PF00440">
    <property type="entry name" value="TetR_N"/>
    <property type="match status" value="1"/>
</dbReference>
<dbReference type="InterPro" id="IPR009057">
    <property type="entry name" value="Homeodomain-like_sf"/>
</dbReference>
<accession>A0A9X2SBW3</accession>
<evidence type="ECO:0000256" key="1">
    <source>
        <dbReference type="ARBA" id="ARBA00023125"/>
    </source>
</evidence>
<name>A0A9X2SBW3_9BACL</name>
<organism evidence="4 5">
    <name type="scientific">Paenibacillus soyae</name>
    <dbReference type="NCBI Taxonomy" id="2969249"/>
    <lineage>
        <taxon>Bacteria</taxon>
        <taxon>Bacillati</taxon>
        <taxon>Bacillota</taxon>
        <taxon>Bacilli</taxon>
        <taxon>Bacillales</taxon>
        <taxon>Paenibacillaceae</taxon>
        <taxon>Paenibacillus</taxon>
    </lineage>
</organism>
<dbReference type="RefSeq" id="WP_257452273.1">
    <property type="nucleotide sequence ID" value="NZ_JANIPJ010000030.1"/>
</dbReference>
<reference evidence="4" key="1">
    <citation type="submission" date="2022-08" db="EMBL/GenBank/DDBJ databases">
        <title>The genomic sequence of strain Paenibacillus sp. SCIV0701.</title>
        <authorList>
            <person name="Zhao H."/>
        </authorList>
    </citation>
    <scope>NUCLEOTIDE SEQUENCE</scope>
    <source>
        <strain evidence="4">SCIV0701</strain>
    </source>
</reference>
<evidence type="ECO:0000313" key="5">
    <source>
        <dbReference type="Proteomes" id="UP001141950"/>
    </source>
</evidence>
<evidence type="ECO:0000256" key="2">
    <source>
        <dbReference type="PROSITE-ProRule" id="PRU00335"/>
    </source>
</evidence>